<dbReference type="InterPro" id="IPR012501">
    <property type="entry name" value="Vps54_C"/>
</dbReference>
<organism evidence="9 10">
    <name type="scientific">Trichophyton interdigitale</name>
    <dbReference type="NCBI Taxonomy" id="101480"/>
    <lineage>
        <taxon>Eukaryota</taxon>
        <taxon>Fungi</taxon>
        <taxon>Dikarya</taxon>
        <taxon>Ascomycota</taxon>
        <taxon>Pezizomycotina</taxon>
        <taxon>Eurotiomycetes</taxon>
        <taxon>Eurotiomycetidae</taxon>
        <taxon>Onygenales</taxon>
        <taxon>Arthrodermataceae</taxon>
        <taxon>Trichophyton</taxon>
    </lineage>
</organism>
<evidence type="ECO:0000256" key="4">
    <source>
        <dbReference type="ARBA" id="ARBA00022927"/>
    </source>
</evidence>
<evidence type="ECO:0000256" key="6">
    <source>
        <dbReference type="ARBA" id="ARBA00023054"/>
    </source>
</evidence>
<dbReference type="GO" id="GO:0005829">
    <property type="term" value="C:cytosol"/>
    <property type="evidence" value="ECO:0007669"/>
    <property type="project" value="GOC"/>
</dbReference>
<name>A0A9P4YJU5_9EURO</name>
<dbReference type="PANTHER" id="PTHR12965">
    <property type="entry name" value="VACUOLAR PROTEIN SORTING 54"/>
    <property type="match status" value="1"/>
</dbReference>
<evidence type="ECO:0000256" key="3">
    <source>
        <dbReference type="ARBA" id="ARBA00022448"/>
    </source>
</evidence>
<dbReference type="InterPro" id="IPR039745">
    <property type="entry name" value="Vps54"/>
</dbReference>
<keyword evidence="6" id="KW-0175">Coiled coil</keyword>
<feature type="region of interest" description="Disordered" evidence="7">
    <location>
        <begin position="1"/>
        <end position="31"/>
    </location>
</feature>
<evidence type="ECO:0000313" key="10">
    <source>
        <dbReference type="Proteomes" id="UP000749309"/>
    </source>
</evidence>
<dbReference type="Proteomes" id="UP000749309">
    <property type="component" value="Unassembled WGS sequence"/>
</dbReference>
<dbReference type="GO" id="GO:0006896">
    <property type="term" value="P:Golgi to vacuole transport"/>
    <property type="evidence" value="ECO:0007669"/>
    <property type="project" value="TreeGrafter"/>
</dbReference>
<dbReference type="GO" id="GO:0042147">
    <property type="term" value="P:retrograde transport, endosome to Golgi"/>
    <property type="evidence" value="ECO:0007669"/>
    <property type="project" value="InterPro"/>
</dbReference>
<keyword evidence="4" id="KW-0653">Protein transport</keyword>
<evidence type="ECO:0000256" key="5">
    <source>
        <dbReference type="ARBA" id="ARBA00023034"/>
    </source>
</evidence>
<dbReference type="AlphaFoldDB" id="A0A9P4YJU5"/>
<reference evidence="9" key="1">
    <citation type="submission" date="2020-03" db="EMBL/GenBank/DDBJ databases">
        <title>Whole Genome Sequence of Trichophyton interdigitale from India.</title>
        <authorList>
            <person name="Kumar P."/>
        </authorList>
    </citation>
    <scope>NUCLEOTIDE SEQUENCE</scope>
    <source>
        <strain evidence="9">UCMS-IGIB-CI14</strain>
    </source>
</reference>
<gene>
    <name evidence="9" type="ORF">GY632_2267</name>
</gene>
<sequence length="228" mass="26059">MPGPTDDNNESILSTPTRTNSSRPTQQGTAGLTNINTKHLALTSQSLSFFITLIPYLRESVRRKHSIICSLEGYDRLKCLFQEHRSSIHHKLVDIMSFRATLYFREMEKIKWDDEDEVQRTVSPYIETLNKEALTLERVLGKYLPTSNMEIILNQVFESYREQWSKAFEEAVILTEAGKSRLLRDAELLQAKLDKIDGSKELGAHMINIVKAKQISSRPESSRSEPSG</sequence>
<comment type="caution">
    <text evidence="9">The sequence shown here is derived from an EMBL/GenBank/DDBJ whole genome shotgun (WGS) entry which is preliminary data.</text>
</comment>
<proteinExistence type="inferred from homology"/>
<evidence type="ECO:0000259" key="8">
    <source>
        <dbReference type="Pfam" id="PF07928"/>
    </source>
</evidence>
<dbReference type="EMBL" id="JAAQVJ010000053">
    <property type="protein sequence ID" value="KAF3897418.1"/>
    <property type="molecule type" value="Genomic_DNA"/>
</dbReference>
<dbReference type="GO" id="GO:0000938">
    <property type="term" value="C:GARP complex"/>
    <property type="evidence" value="ECO:0007669"/>
    <property type="project" value="InterPro"/>
</dbReference>
<protein>
    <submittedName>
        <fullName evidence="9">Vps54 domain-containing protein</fullName>
    </submittedName>
</protein>
<accession>A0A9P4YJU5</accession>
<feature type="domain" description="Vacuolar protein sorting-associated protein 54 C-terminal" evidence="8">
    <location>
        <begin position="29"/>
        <end position="99"/>
    </location>
</feature>
<evidence type="ECO:0000256" key="7">
    <source>
        <dbReference type="SAM" id="MobiDB-lite"/>
    </source>
</evidence>
<dbReference type="GO" id="GO:0019905">
    <property type="term" value="F:syntaxin binding"/>
    <property type="evidence" value="ECO:0007669"/>
    <property type="project" value="TreeGrafter"/>
</dbReference>
<keyword evidence="3" id="KW-0813">Transport</keyword>
<comment type="subcellular location">
    <subcellularLocation>
        <location evidence="1">Golgi apparatus</location>
        <location evidence="1">trans-Golgi network</location>
    </subcellularLocation>
</comment>
<dbReference type="Pfam" id="PF07928">
    <property type="entry name" value="Vps54"/>
    <property type="match status" value="1"/>
</dbReference>
<evidence type="ECO:0000256" key="2">
    <source>
        <dbReference type="ARBA" id="ARBA00009150"/>
    </source>
</evidence>
<feature type="compositionally biased region" description="Low complexity" evidence="7">
    <location>
        <begin position="14"/>
        <end position="25"/>
    </location>
</feature>
<evidence type="ECO:0000313" key="9">
    <source>
        <dbReference type="EMBL" id="KAF3897418.1"/>
    </source>
</evidence>
<comment type="similarity">
    <text evidence="2">Belongs to the VPS54 family.</text>
</comment>
<evidence type="ECO:0000256" key="1">
    <source>
        <dbReference type="ARBA" id="ARBA00004601"/>
    </source>
</evidence>
<dbReference type="GO" id="GO:0015031">
    <property type="term" value="P:protein transport"/>
    <property type="evidence" value="ECO:0007669"/>
    <property type="project" value="UniProtKB-KW"/>
</dbReference>
<keyword evidence="5" id="KW-0333">Golgi apparatus</keyword>
<dbReference type="PANTHER" id="PTHR12965:SF0">
    <property type="entry name" value="VACUOLAR PROTEIN SORTING-ASSOCIATED PROTEIN 54"/>
    <property type="match status" value="1"/>
</dbReference>